<proteinExistence type="predicted"/>
<dbReference type="AlphaFoldDB" id="A0A1F5DI15"/>
<name>A0A1F5DI15_9BACT</name>
<gene>
    <name evidence="1" type="ORF">A3J78_01530</name>
</gene>
<dbReference type="Proteomes" id="UP000178758">
    <property type="component" value="Unassembled WGS sequence"/>
</dbReference>
<organism evidence="1 2">
    <name type="scientific">Candidatus Beckwithbacteria bacterium RBG_13_35_6</name>
    <dbReference type="NCBI Taxonomy" id="1797456"/>
    <lineage>
        <taxon>Bacteria</taxon>
        <taxon>Candidatus Beckwithiibacteriota</taxon>
    </lineage>
</organism>
<dbReference type="EMBL" id="MEZJ01000005">
    <property type="protein sequence ID" value="OGD54694.1"/>
    <property type="molecule type" value="Genomic_DNA"/>
</dbReference>
<evidence type="ECO:0000313" key="2">
    <source>
        <dbReference type="Proteomes" id="UP000178758"/>
    </source>
</evidence>
<evidence type="ECO:0000313" key="1">
    <source>
        <dbReference type="EMBL" id="OGD54694.1"/>
    </source>
</evidence>
<accession>A0A1F5DI15</accession>
<reference evidence="1 2" key="1">
    <citation type="journal article" date="2016" name="Nat. Commun.">
        <title>Thousands of microbial genomes shed light on interconnected biogeochemical processes in an aquifer system.</title>
        <authorList>
            <person name="Anantharaman K."/>
            <person name="Brown C.T."/>
            <person name="Hug L.A."/>
            <person name="Sharon I."/>
            <person name="Castelle C.J."/>
            <person name="Probst A.J."/>
            <person name="Thomas B.C."/>
            <person name="Singh A."/>
            <person name="Wilkins M.J."/>
            <person name="Karaoz U."/>
            <person name="Brodie E.L."/>
            <person name="Williams K.H."/>
            <person name="Hubbard S.S."/>
            <person name="Banfield J.F."/>
        </authorList>
    </citation>
    <scope>NUCLEOTIDE SEQUENCE [LARGE SCALE GENOMIC DNA]</scope>
</reference>
<protein>
    <submittedName>
        <fullName evidence="1">Uncharacterized protein</fullName>
    </submittedName>
</protein>
<comment type="caution">
    <text evidence="1">The sequence shown here is derived from an EMBL/GenBank/DDBJ whole genome shotgun (WGS) entry which is preliminary data.</text>
</comment>
<sequence>MTSFAYENNDHSLQVLDAVKKMQAAGAQISDIELAKIEVLSDIGFTYPAHFIQLTDQMGIPLFDLITDGDKDGLIVLAPAGETGDCLVPSTFNPEVCAFDDNAQSLPNIRCRNFDICNVVAPGYGLTDSVLS</sequence>